<dbReference type="InterPro" id="IPR036388">
    <property type="entry name" value="WH-like_DNA-bd_sf"/>
</dbReference>
<dbReference type="EMBL" id="JBHULH010000012">
    <property type="protein sequence ID" value="MFD2568688.1"/>
    <property type="molecule type" value="Genomic_DNA"/>
</dbReference>
<dbReference type="Gene3D" id="3.40.1440.10">
    <property type="entry name" value="GIY-YIG endonuclease"/>
    <property type="match status" value="1"/>
</dbReference>
<dbReference type="Pfam" id="PF07453">
    <property type="entry name" value="NUMOD1"/>
    <property type="match status" value="1"/>
</dbReference>
<dbReference type="InterPro" id="IPR000305">
    <property type="entry name" value="GIY-YIG_endonuc"/>
</dbReference>
<evidence type="ECO:0000313" key="3">
    <source>
        <dbReference type="Proteomes" id="UP001597508"/>
    </source>
</evidence>
<name>A0ABW5LV45_9FLAO</name>
<dbReference type="Proteomes" id="UP001597508">
    <property type="component" value="Unassembled WGS sequence"/>
</dbReference>
<proteinExistence type="predicted"/>
<keyword evidence="3" id="KW-1185">Reference proteome</keyword>
<organism evidence="2 3">
    <name type="scientific">Pseudotenacibaculum haliotis</name>
    <dbReference type="NCBI Taxonomy" id="1862138"/>
    <lineage>
        <taxon>Bacteria</taxon>
        <taxon>Pseudomonadati</taxon>
        <taxon>Bacteroidota</taxon>
        <taxon>Flavobacteriia</taxon>
        <taxon>Flavobacteriales</taxon>
        <taxon>Flavobacteriaceae</taxon>
        <taxon>Pseudotenacibaculum</taxon>
    </lineage>
</organism>
<dbReference type="PROSITE" id="PS50164">
    <property type="entry name" value="GIY_YIG"/>
    <property type="match status" value="1"/>
</dbReference>
<accession>A0ABW5LV45</accession>
<keyword evidence="2" id="KW-0238">DNA-binding</keyword>
<dbReference type="SUPFAM" id="SSF82771">
    <property type="entry name" value="GIY-YIG endonuclease"/>
    <property type="match status" value="1"/>
</dbReference>
<dbReference type="InterPro" id="IPR035901">
    <property type="entry name" value="GIY-YIG_endonuc_sf"/>
</dbReference>
<dbReference type="RefSeq" id="WP_379667395.1">
    <property type="nucleotide sequence ID" value="NZ_JBHULH010000012.1"/>
</dbReference>
<comment type="caution">
    <text evidence="2">The sequence shown here is derived from an EMBL/GenBank/DDBJ whole genome shotgun (WGS) entry which is preliminary data.</text>
</comment>
<dbReference type="GO" id="GO:0003677">
    <property type="term" value="F:DNA binding"/>
    <property type="evidence" value="ECO:0007669"/>
    <property type="project" value="UniProtKB-KW"/>
</dbReference>
<dbReference type="Gene3D" id="1.10.10.10">
    <property type="entry name" value="Winged helix-like DNA-binding domain superfamily/Winged helix DNA-binding domain"/>
    <property type="match status" value="2"/>
</dbReference>
<dbReference type="InterPro" id="IPR003647">
    <property type="entry name" value="Intron_nuc_1_rpt"/>
</dbReference>
<dbReference type="Pfam" id="PF01541">
    <property type="entry name" value="GIY-YIG"/>
    <property type="match status" value="1"/>
</dbReference>
<dbReference type="InterPro" id="IPR010896">
    <property type="entry name" value="NUMOD1"/>
</dbReference>
<gene>
    <name evidence="2" type="ORF">ACFSRZ_15030</name>
</gene>
<dbReference type="SUPFAM" id="SSF64496">
    <property type="entry name" value="DNA-binding domain of intron-encoded endonucleases"/>
    <property type="match status" value="1"/>
</dbReference>
<dbReference type="SMART" id="SM00497">
    <property type="entry name" value="IENR1"/>
    <property type="match status" value="2"/>
</dbReference>
<evidence type="ECO:0000259" key="1">
    <source>
        <dbReference type="PROSITE" id="PS50164"/>
    </source>
</evidence>
<feature type="domain" description="GIY-YIG" evidence="1">
    <location>
        <begin position="5"/>
        <end position="92"/>
    </location>
</feature>
<evidence type="ECO:0000313" key="2">
    <source>
        <dbReference type="EMBL" id="MFD2568688.1"/>
    </source>
</evidence>
<sequence>MENKKPKIVYRIVNTITLETYIGVTTTSLEIRKRDHLSKAKNNTGGKLYESMATYGIENFKFQVVDTTLDTMNELAEKEKSLIRKNKEEGLSLNSDSGGGVPKKVYQYSLEGKFLREFNSLKDASNECNVSNKKISKACTGSSTKAGNFYWSYVKSDSILPKVDRRVKIVYKLSPDSGHIIDKFESVASASRITGVLKSSIAKVCRGERKTAGGYKWKYG</sequence>
<reference evidence="3" key="1">
    <citation type="journal article" date="2019" name="Int. J. Syst. Evol. Microbiol.">
        <title>The Global Catalogue of Microorganisms (GCM) 10K type strain sequencing project: providing services to taxonomists for standard genome sequencing and annotation.</title>
        <authorList>
            <consortium name="The Broad Institute Genomics Platform"/>
            <consortium name="The Broad Institute Genome Sequencing Center for Infectious Disease"/>
            <person name="Wu L."/>
            <person name="Ma J."/>
        </authorList>
    </citation>
    <scope>NUCLEOTIDE SEQUENCE [LARGE SCALE GENOMIC DNA]</scope>
    <source>
        <strain evidence="3">KCTC 52127</strain>
    </source>
</reference>
<protein>
    <submittedName>
        <fullName evidence="2">NUMOD1 domain-containing DNA-binding protein</fullName>
    </submittedName>
</protein>